<dbReference type="SMART" id="SM00507">
    <property type="entry name" value="HNHc"/>
    <property type="match status" value="1"/>
</dbReference>
<dbReference type="RefSeq" id="WP_212684839.1">
    <property type="nucleotide sequence ID" value="NZ_JAGSPM010000007.1"/>
</dbReference>
<evidence type="ECO:0000313" key="6">
    <source>
        <dbReference type="EMBL" id="MBR7747446.1"/>
    </source>
</evidence>
<name>A0A941DG38_9BURK</name>
<sequence length="108" mass="11874">MFAYYGMALTTLKTRLKAASLGRVSVLATKAGATKRETGRTWQRKRESVLLGSDCMCALCKTAAATEVDHIVPLEQGGSNDEINLQPLCKECHQAKTKQEMRARLGKM</sequence>
<dbReference type="AlphaFoldDB" id="A0A941DG38"/>
<evidence type="ECO:0000256" key="3">
    <source>
        <dbReference type="ARBA" id="ARBA00038412"/>
    </source>
</evidence>
<evidence type="ECO:0000259" key="5">
    <source>
        <dbReference type="SMART" id="SM00507"/>
    </source>
</evidence>
<dbReference type="PANTHER" id="PTHR41286">
    <property type="entry name" value="HNH NUCLEASE YAJD-RELATED"/>
    <property type="match status" value="1"/>
</dbReference>
<dbReference type="InterPro" id="IPR002711">
    <property type="entry name" value="HNH"/>
</dbReference>
<dbReference type="PANTHER" id="PTHR41286:SF1">
    <property type="entry name" value="HNH NUCLEASE YAJD-RELATED"/>
    <property type="match status" value="1"/>
</dbReference>
<dbReference type="Proteomes" id="UP000680158">
    <property type="component" value="Unassembled WGS sequence"/>
</dbReference>
<feature type="domain" description="HNH nuclease" evidence="5">
    <location>
        <begin position="45"/>
        <end position="94"/>
    </location>
</feature>
<dbReference type="GO" id="GO:0005829">
    <property type="term" value="C:cytosol"/>
    <property type="evidence" value="ECO:0007669"/>
    <property type="project" value="TreeGrafter"/>
</dbReference>
<evidence type="ECO:0000256" key="1">
    <source>
        <dbReference type="ARBA" id="ARBA00022722"/>
    </source>
</evidence>
<keyword evidence="7" id="KW-1185">Reference proteome</keyword>
<protein>
    <recommendedName>
        <fullName evidence="4">Putative HNH nuclease YajD</fullName>
    </recommendedName>
</protein>
<accession>A0A941DG38</accession>
<keyword evidence="6" id="KW-0255">Endonuclease</keyword>
<dbReference type="EMBL" id="JAGSPM010000007">
    <property type="protein sequence ID" value="MBR7747446.1"/>
    <property type="molecule type" value="Genomic_DNA"/>
</dbReference>
<keyword evidence="2" id="KW-0378">Hydrolase</keyword>
<reference evidence="6 7" key="1">
    <citation type="submission" date="2021-04" db="EMBL/GenBank/DDBJ databases">
        <title>novel species isolated from subtropical streams in China.</title>
        <authorList>
            <person name="Lu H."/>
        </authorList>
    </citation>
    <scope>NUCLEOTIDE SEQUENCE [LARGE SCALE GENOMIC DNA]</scope>
    <source>
        <strain evidence="6 7">BYS107W</strain>
    </source>
</reference>
<comment type="caution">
    <text evidence="6">The sequence shown here is derived from an EMBL/GenBank/DDBJ whole genome shotgun (WGS) entry which is preliminary data.</text>
</comment>
<evidence type="ECO:0000313" key="7">
    <source>
        <dbReference type="Proteomes" id="UP000680158"/>
    </source>
</evidence>
<dbReference type="GO" id="GO:0008270">
    <property type="term" value="F:zinc ion binding"/>
    <property type="evidence" value="ECO:0007669"/>
    <property type="project" value="InterPro"/>
</dbReference>
<gene>
    <name evidence="6" type="ORF">KDM92_12710</name>
</gene>
<dbReference type="Gene3D" id="1.10.30.50">
    <property type="match status" value="1"/>
</dbReference>
<dbReference type="GO" id="GO:0003676">
    <property type="term" value="F:nucleic acid binding"/>
    <property type="evidence" value="ECO:0007669"/>
    <property type="project" value="InterPro"/>
</dbReference>
<proteinExistence type="inferred from homology"/>
<organism evidence="6 7">
    <name type="scientific">Undibacterium baiyunense</name>
    <dbReference type="NCBI Taxonomy" id="2828731"/>
    <lineage>
        <taxon>Bacteria</taxon>
        <taxon>Pseudomonadati</taxon>
        <taxon>Pseudomonadota</taxon>
        <taxon>Betaproteobacteria</taxon>
        <taxon>Burkholderiales</taxon>
        <taxon>Oxalobacteraceae</taxon>
        <taxon>Undibacterium</taxon>
    </lineage>
</organism>
<evidence type="ECO:0000256" key="2">
    <source>
        <dbReference type="ARBA" id="ARBA00022801"/>
    </source>
</evidence>
<evidence type="ECO:0000256" key="4">
    <source>
        <dbReference type="ARBA" id="ARBA00040194"/>
    </source>
</evidence>
<dbReference type="GO" id="GO:0016787">
    <property type="term" value="F:hydrolase activity"/>
    <property type="evidence" value="ECO:0007669"/>
    <property type="project" value="UniProtKB-KW"/>
</dbReference>
<comment type="similarity">
    <text evidence="3">Belongs to the HNH nuclease family.</text>
</comment>
<dbReference type="Pfam" id="PF01844">
    <property type="entry name" value="HNH"/>
    <property type="match status" value="1"/>
</dbReference>
<keyword evidence="1" id="KW-0540">Nuclease</keyword>
<dbReference type="GO" id="GO:0004519">
    <property type="term" value="F:endonuclease activity"/>
    <property type="evidence" value="ECO:0007669"/>
    <property type="project" value="UniProtKB-KW"/>
</dbReference>
<dbReference type="CDD" id="cd00085">
    <property type="entry name" value="HNHc"/>
    <property type="match status" value="1"/>
</dbReference>
<dbReference type="InterPro" id="IPR003615">
    <property type="entry name" value="HNH_nuc"/>
</dbReference>